<reference evidence="2" key="1">
    <citation type="submission" date="2016-04" db="EMBL/GenBank/DDBJ databases">
        <authorList>
            <person name="Zhang B."/>
        </authorList>
    </citation>
    <scope>NUCLEOTIDE SEQUENCE [LARGE SCALE GENOMIC DNA]</scope>
    <source>
        <strain evidence="2">S10</strain>
    </source>
</reference>
<dbReference type="InterPro" id="IPR038667">
    <property type="entry name" value="XkdH-like_sf"/>
</dbReference>
<dbReference type="RefSeq" id="WP_062929485.1">
    <property type="nucleotide sequence ID" value="NZ_CP015098.1"/>
</dbReference>
<evidence type="ECO:0000313" key="2">
    <source>
        <dbReference type="Proteomes" id="UP000076096"/>
    </source>
</evidence>
<dbReference type="Proteomes" id="UP000076096">
    <property type="component" value="Chromosome"/>
</dbReference>
<proteinExistence type="predicted"/>
<organism evidence="1 2">
    <name type="scientific">Streptomyces qaidamensis</name>
    <dbReference type="NCBI Taxonomy" id="1783515"/>
    <lineage>
        <taxon>Bacteria</taxon>
        <taxon>Bacillati</taxon>
        <taxon>Actinomycetota</taxon>
        <taxon>Actinomycetes</taxon>
        <taxon>Kitasatosporales</taxon>
        <taxon>Streptomycetaceae</taxon>
        <taxon>Streptomyces</taxon>
        <taxon>Streptomyces aurantiacus group</taxon>
    </lineage>
</organism>
<evidence type="ECO:0000313" key="1">
    <source>
        <dbReference type="EMBL" id="AMW13317.1"/>
    </source>
</evidence>
<dbReference type="Gene3D" id="2.40.10.370">
    <property type="entry name" value="Protein of unknown function DUF3599"/>
    <property type="match status" value="2"/>
</dbReference>
<keyword evidence="2" id="KW-1185">Reference proteome</keyword>
<dbReference type="EMBL" id="CP015098">
    <property type="protein sequence ID" value="AMW13317.1"/>
    <property type="molecule type" value="Genomic_DNA"/>
</dbReference>
<name>A0A143C7A3_9ACTN</name>
<accession>A0A143C7A3</accession>
<dbReference type="KEGG" id="stsi:A4E84_29775"/>
<protein>
    <submittedName>
        <fullName evidence="1">Uncharacterized protein</fullName>
    </submittedName>
</protein>
<dbReference type="AlphaFoldDB" id="A0A143C7A3"/>
<gene>
    <name evidence="1" type="ORF">A4E84_29775</name>
</gene>
<sequence length="206" mass="22573">MVIPILTGSVTITHPDGVDTGTSVQAHVQPETGGKPADGQVDSSPTYRVFLPAGTDVRFNDRIRWDGLLLQVLEQPARWPSPFGGAHHVEAIGTVMPEVIVDVLRGSVENEFGDLIPDTTPVLANVPVWLTEQSQTTFVPADQRTTVIRKLIGLVPPDTDVRERDRLRLEDGVTYLVEAVTRPHSPVERADLRLDLRLVEPGLNTP</sequence>
<dbReference type="STRING" id="1783515.A4E84_29775"/>